<accession>A0A443RTZ3</accession>
<dbReference type="Pfam" id="PF13920">
    <property type="entry name" value="zf-C3HC4_3"/>
    <property type="match status" value="1"/>
</dbReference>
<dbReference type="Proteomes" id="UP000288716">
    <property type="component" value="Unassembled WGS sequence"/>
</dbReference>
<evidence type="ECO:0008006" key="3">
    <source>
        <dbReference type="Google" id="ProtNLM"/>
    </source>
</evidence>
<evidence type="ECO:0000313" key="2">
    <source>
        <dbReference type="Proteomes" id="UP000288716"/>
    </source>
</evidence>
<evidence type="ECO:0000313" key="1">
    <source>
        <dbReference type="EMBL" id="RWS18851.1"/>
    </source>
</evidence>
<sequence length="46" mass="5555">MENLRKVLFYPCWHLVCCNACAFNDRLTICPVCRKIIRKKQRIFLP</sequence>
<name>A0A443RTZ3_9ACAR</name>
<reference evidence="1 2" key="1">
    <citation type="journal article" date="2018" name="Gigascience">
        <title>Genomes of trombidid mites reveal novel predicted allergens and laterally-transferred genes associated with secondary metabolism.</title>
        <authorList>
            <person name="Dong X."/>
            <person name="Chaisiri K."/>
            <person name="Xia D."/>
            <person name="Armstrong S.D."/>
            <person name="Fang Y."/>
            <person name="Donnelly M.J."/>
            <person name="Kadowaki T."/>
            <person name="McGarry J.W."/>
            <person name="Darby A.C."/>
            <person name="Makepeace B.L."/>
        </authorList>
    </citation>
    <scope>NUCLEOTIDE SEQUENCE [LARGE SCALE GENOMIC DNA]</scope>
    <source>
        <strain evidence="1">UoL-UT</strain>
    </source>
</reference>
<comment type="caution">
    <text evidence="1">The sequence shown here is derived from an EMBL/GenBank/DDBJ whole genome shotgun (WGS) entry which is preliminary data.</text>
</comment>
<dbReference type="AlphaFoldDB" id="A0A443RTZ3"/>
<dbReference type="SUPFAM" id="SSF57850">
    <property type="entry name" value="RING/U-box"/>
    <property type="match status" value="1"/>
</dbReference>
<gene>
    <name evidence="1" type="ORF">B4U80_10642</name>
</gene>
<keyword evidence="2" id="KW-1185">Reference proteome</keyword>
<dbReference type="VEuPathDB" id="VectorBase:LDEU013189"/>
<dbReference type="InterPro" id="IPR013083">
    <property type="entry name" value="Znf_RING/FYVE/PHD"/>
</dbReference>
<proteinExistence type="predicted"/>
<dbReference type="Gene3D" id="3.30.40.10">
    <property type="entry name" value="Zinc/RING finger domain, C3HC4 (zinc finger)"/>
    <property type="match status" value="1"/>
</dbReference>
<organism evidence="1 2">
    <name type="scientific">Leptotrombidium deliense</name>
    <dbReference type="NCBI Taxonomy" id="299467"/>
    <lineage>
        <taxon>Eukaryota</taxon>
        <taxon>Metazoa</taxon>
        <taxon>Ecdysozoa</taxon>
        <taxon>Arthropoda</taxon>
        <taxon>Chelicerata</taxon>
        <taxon>Arachnida</taxon>
        <taxon>Acari</taxon>
        <taxon>Acariformes</taxon>
        <taxon>Trombidiformes</taxon>
        <taxon>Prostigmata</taxon>
        <taxon>Anystina</taxon>
        <taxon>Parasitengona</taxon>
        <taxon>Trombiculoidea</taxon>
        <taxon>Trombiculidae</taxon>
        <taxon>Leptotrombidium</taxon>
    </lineage>
</organism>
<protein>
    <recommendedName>
        <fullName evidence="3">RING-type domain-containing protein</fullName>
    </recommendedName>
</protein>
<dbReference type="OrthoDB" id="9985213at2759"/>
<dbReference type="EMBL" id="NCKV01033296">
    <property type="protein sequence ID" value="RWS18851.1"/>
    <property type="molecule type" value="Genomic_DNA"/>
</dbReference>